<evidence type="ECO:0000256" key="1">
    <source>
        <dbReference type="SAM" id="MobiDB-lite"/>
    </source>
</evidence>
<accession>A0AAU9SGF8</accession>
<evidence type="ECO:0000259" key="2">
    <source>
        <dbReference type="PROSITE" id="PS51153"/>
    </source>
</evidence>
<gene>
    <name evidence="3" type="ORF">TAV2_LOCUS15855</name>
</gene>
<evidence type="ECO:0000313" key="3">
    <source>
        <dbReference type="EMBL" id="CAH2064472.1"/>
    </source>
</evidence>
<protein>
    <recommendedName>
        <fullName evidence="2">RPW8 domain-containing protein</fullName>
    </recommendedName>
</protein>
<dbReference type="EMBL" id="OU466861">
    <property type="protein sequence ID" value="CAH2064472.1"/>
    <property type="molecule type" value="Genomic_DNA"/>
</dbReference>
<keyword evidence="4" id="KW-1185">Reference proteome</keyword>
<proteinExistence type="predicted"/>
<dbReference type="Pfam" id="PF05659">
    <property type="entry name" value="RPW8"/>
    <property type="match status" value="1"/>
</dbReference>
<name>A0AAU9SGF8_THLAR</name>
<feature type="region of interest" description="Disordered" evidence="1">
    <location>
        <begin position="164"/>
        <end position="196"/>
    </location>
</feature>
<evidence type="ECO:0000313" key="4">
    <source>
        <dbReference type="Proteomes" id="UP000836841"/>
    </source>
</evidence>
<sequence>MPVSEMMAGAALGLALQVLHDAIKRAKDRSLTTRCILDRLDATIFRITPLVAQVDKLSEEVEDSPRKVIEDLKHLLEKAVSLVEAYAELRRRNLLQKYRYKRRIKELEASLRWMVDVDVQVNQWLDIKELMAKMSEMNTKLDEITRQPSDCPCFKKKHSISESTDQNIVESLGPSSEEVDECSSDGSKPKFDIHLQWRSRKQNKDREIRFTLK</sequence>
<organism evidence="3 4">
    <name type="scientific">Thlaspi arvense</name>
    <name type="common">Field penny-cress</name>
    <dbReference type="NCBI Taxonomy" id="13288"/>
    <lineage>
        <taxon>Eukaryota</taxon>
        <taxon>Viridiplantae</taxon>
        <taxon>Streptophyta</taxon>
        <taxon>Embryophyta</taxon>
        <taxon>Tracheophyta</taxon>
        <taxon>Spermatophyta</taxon>
        <taxon>Magnoliopsida</taxon>
        <taxon>eudicotyledons</taxon>
        <taxon>Gunneridae</taxon>
        <taxon>Pentapetalae</taxon>
        <taxon>rosids</taxon>
        <taxon>malvids</taxon>
        <taxon>Brassicales</taxon>
        <taxon>Brassicaceae</taxon>
        <taxon>Thlaspideae</taxon>
        <taxon>Thlaspi</taxon>
    </lineage>
</organism>
<reference evidence="3 4" key="1">
    <citation type="submission" date="2022-03" db="EMBL/GenBank/DDBJ databases">
        <authorList>
            <person name="Nunn A."/>
            <person name="Chopra R."/>
            <person name="Nunn A."/>
            <person name="Contreras Garrido A."/>
        </authorList>
    </citation>
    <scope>NUCLEOTIDE SEQUENCE [LARGE SCALE GENOMIC DNA]</scope>
</reference>
<dbReference type="AlphaFoldDB" id="A0AAU9SGF8"/>
<dbReference type="Proteomes" id="UP000836841">
    <property type="component" value="Chromosome 5"/>
</dbReference>
<feature type="domain" description="RPW8" evidence="2">
    <location>
        <begin position="1"/>
        <end position="153"/>
    </location>
</feature>
<dbReference type="InterPro" id="IPR008808">
    <property type="entry name" value="Powdery_mildew-R_dom"/>
</dbReference>
<dbReference type="PROSITE" id="PS51153">
    <property type="entry name" value="RPW8"/>
    <property type="match status" value="1"/>
</dbReference>